<comment type="caution">
    <text evidence="1">The sequence shown here is derived from an EMBL/GenBank/DDBJ whole genome shotgun (WGS) entry which is preliminary data.</text>
</comment>
<dbReference type="Proteomes" id="UP000499080">
    <property type="component" value="Unassembled WGS sequence"/>
</dbReference>
<accession>A0A4Y2VJF4</accession>
<sequence>MARIRRGLTRTKVVAERPFPVPVWYTTPTPPRPTQPDVRPGNRTLVCLGSLEREVPAQVSPSSSNCGSKLRGLSKIALVLLQNETRIMVWRRKNEELNPKNLVGTVMYGGALVWGCMPVSGLDNDSKHTALNVSLWCLYNCPQNLKTPPQSPDLNPIKHIWRELEVRVRKHNIKTKSELKTVMMEGWMNIDAEITKKLVKSVPKLLKAVVDAKGYPTKY</sequence>
<dbReference type="GO" id="GO:0003676">
    <property type="term" value="F:nucleic acid binding"/>
    <property type="evidence" value="ECO:0007669"/>
    <property type="project" value="InterPro"/>
</dbReference>
<protein>
    <recommendedName>
        <fullName evidence="3">Transposable element Tcb1 transposase</fullName>
    </recommendedName>
</protein>
<name>A0A4Y2VJF4_ARAVE</name>
<evidence type="ECO:0008006" key="3">
    <source>
        <dbReference type="Google" id="ProtNLM"/>
    </source>
</evidence>
<dbReference type="EMBL" id="BGPR01048373">
    <property type="protein sequence ID" value="GBO25385.1"/>
    <property type="molecule type" value="Genomic_DNA"/>
</dbReference>
<evidence type="ECO:0000313" key="1">
    <source>
        <dbReference type="EMBL" id="GBO25385.1"/>
    </source>
</evidence>
<dbReference type="Gene3D" id="3.30.420.10">
    <property type="entry name" value="Ribonuclease H-like superfamily/Ribonuclease H"/>
    <property type="match status" value="1"/>
</dbReference>
<evidence type="ECO:0000313" key="2">
    <source>
        <dbReference type="Proteomes" id="UP000499080"/>
    </source>
</evidence>
<dbReference type="AlphaFoldDB" id="A0A4Y2VJF4"/>
<reference evidence="1 2" key="1">
    <citation type="journal article" date="2019" name="Sci. Rep.">
        <title>Orb-weaving spider Araneus ventricosus genome elucidates the spidroin gene catalogue.</title>
        <authorList>
            <person name="Kono N."/>
            <person name="Nakamura H."/>
            <person name="Ohtoshi R."/>
            <person name="Moran D.A.P."/>
            <person name="Shinohara A."/>
            <person name="Yoshida Y."/>
            <person name="Fujiwara M."/>
            <person name="Mori M."/>
            <person name="Tomita M."/>
            <person name="Arakawa K."/>
        </authorList>
    </citation>
    <scope>NUCLEOTIDE SEQUENCE [LARGE SCALE GENOMIC DNA]</scope>
</reference>
<dbReference type="InterPro" id="IPR036397">
    <property type="entry name" value="RNaseH_sf"/>
</dbReference>
<keyword evidence="2" id="KW-1185">Reference proteome</keyword>
<gene>
    <name evidence="1" type="ORF">AVEN_12128_1</name>
</gene>
<proteinExistence type="predicted"/>
<organism evidence="1 2">
    <name type="scientific">Araneus ventricosus</name>
    <name type="common">Orbweaver spider</name>
    <name type="synonym">Epeira ventricosa</name>
    <dbReference type="NCBI Taxonomy" id="182803"/>
    <lineage>
        <taxon>Eukaryota</taxon>
        <taxon>Metazoa</taxon>
        <taxon>Ecdysozoa</taxon>
        <taxon>Arthropoda</taxon>
        <taxon>Chelicerata</taxon>
        <taxon>Arachnida</taxon>
        <taxon>Araneae</taxon>
        <taxon>Araneomorphae</taxon>
        <taxon>Entelegynae</taxon>
        <taxon>Araneoidea</taxon>
        <taxon>Araneidae</taxon>
        <taxon>Araneus</taxon>
    </lineage>
</organism>